<dbReference type="PANTHER" id="PTHR44147">
    <property type="entry name" value="DEHYDROGENASE/REDUCTASE SDR FAMILY MEMBER 1"/>
    <property type="match status" value="1"/>
</dbReference>
<reference evidence="1 2" key="1">
    <citation type="submission" date="2014-10" db="EMBL/GenBank/DDBJ databases">
        <title>Genome sequence of Novosphingobium malaysiense MUSC 273(T).</title>
        <authorList>
            <person name="Lee L.-H."/>
        </authorList>
    </citation>
    <scope>NUCLEOTIDE SEQUENCE [LARGE SCALE GENOMIC DNA]</scope>
    <source>
        <strain evidence="1 2">MUSC 273</strain>
    </source>
</reference>
<protein>
    <submittedName>
        <fullName evidence="1">Short-chain dehydrogenase</fullName>
    </submittedName>
</protein>
<sequence>MPDAVPVAIVTGASRGAGRGIAVALGSHGCTVYVTGRSQKEGDASMPGTIHATAREVTEAGGKGIAVACDSSDDTQIAALIDQVMAEQGRIDILINNACAVHDRLNDPGQFWEKPLAIGNMIDVGVRSGFVTSWYAAPHMVKQDKGLILFTSSPGSMHYCFGPAYGAHKAGVDKMAFDMGVDFTDAGANVAAVSVWMGALTTERLMQMMEAEPERFAHLDGFLESAGYTGHLAWALWNDPDLMTYNGKTMIGAELGQHYGITDIGGKFPPSARLGTGAEPPQYAPYKVK</sequence>
<proteinExistence type="predicted"/>
<dbReference type="Gene3D" id="3.40.50.720">
    <property type="entry name" value="NAD(P)-binding Rossmann-like Domain"/>
    <property type="match status" value="1"/>
</dbReference>
<dbReference type="RefSeq" id="WP_039279047.1">
    <property type="nucleotide sequence ID" value="NZ_JTDI01000001.1"/>
</dbReference>
<dbReference type="Pfam" id="PF00106">
    <property type="entry name" value="adh_short"/>
    <property type="match status" value="1"/>
</dbReference>
<gene>
    <name evidence="1" type="ORF">LK12_02825</name>
</gene>
<evidence type="ECO:0000313" key="1">
    <source>
        <dbReference type="EMBL" id="KHK93262.1"/>
    </source>
</evidence>
<dbReference type="Proteomes" id="UP000031057">
    <property type="component" value="Unassembled WGS sequence"/>
</dbReference>
<dbReference type="STRING" id="1348853.LK12_02825"/>
<dbReference type="InterPro" id="IPR002347">
    <property type="entry name" value="SDR_fam"/>
</dbReference>
<organism evidence="1 2">
    <name type="scientific">Novosphingobium malaysiense</name>
    <dbReference type="NCBI Taxonomy" id="1348853"/>
    <lineage>
        <taxon>Bacteria</taxon>
        <taxon>Pseudomonadati</taxon>
        <taxon>Pseudomonadota</taxon>
        <taxon>Alphaproteobacteria</taxon>
        <taxon>Sphingomonadales</taxon>
        <taxon>Sphingomonadaceae</taxon>
        <taxon>Novosphingobium</taxon>
    </lineage>
</organism>
<dbReference type="PRINTS" id="PR00081">
    <property type="entry name" value="GDHRDH"/>
</dbReference>
<comment type="caution">
    <text evidence="1">The sequence shown here is derived from an EMBL/GenBank/DDBJ whole genome shotgun (WGS) entry which is preliminary data.</text>
</comment>
<dbReference type="SUPFAM" id="SSF51735">
    <property type="entry name" value="NAD(P)-binding Rossmann-fold domains"/>
    <property type="match status" value="1"/>
</dbReference>
<keyword evidence="2" id="KW-1185">Reference proteome</keyword>
<dbReference type="AlphaFoldDB" id="A0A0B1ZVT8"/>
<accession>A0A0B1ZVT8</accession>
<evidence type="ECO:0000313" key="2">
    <source>
        <dbReference type="Proteomes" id="UP000031057"/>
    </source>
</evidence>
<dbReference type="EMBL" id="JTDI01000001">
    <property type="protein sequence ID" value="KHK93262.1"/>
    <property type="molecule type" value="Genomic_DNA"/>
</dbReference>
<name>A0A0B1ZVT8_9SPHN</name>
<dbReference type="OrthoDB" id="63584at2"/>
<dbReference type="InterPro" id="IPR036291">
    <property type="entry name" value="NAD(P)-bd_dom_sf"/>
</dbReference>
<dbReference type="PANTHER" id="PTHR44147:SF2">
    <property type="entry name" value="DEHYDROGENASE_REDUCTASE SDR FAMILY MEMBER 1"/>
    <property type="match status" value="1"/>
</dbReference>